<dbReference type="EMBL" id="BJWL01000011">
    <property type="protein sequence ID" value="GFY96212.1"/>
    <property type="molecule type" value="Genomic_DNA"/>
</dbReference>
<keyword evidence="3" id="KW-1185">Reference proteome</keyword>
<proteinExistence type="predicted"/>
<comment type="caution">
    <text evidence="2">The sequence shown here is derived from an EMBL/GenBank/DDBJ whole genome shotgun (WGS) entry which is preliminary data.</text>
</comment>
<reference evidence="2 3" key="1">
    <citation type="submission" date="2019-07" db="EMBL/GenBank/DDBJ databases">
        <title>De Novo Assembly of kiwifruit Actinidia rufa.</title>
        <authorList>
            <person name="Sugita-Konishi S."/>
            <person name="Sato K."/>
            <person name="Mori E."/>
            <person name="Abe Y."/>
            <person name="Kisaki G."/>
            <person name="Hamano K."/>
            <person name="Suezawa K."/>
            <person name="Otani M."/>
            <person name="Fukuda T."/>
            <person name="Manabe T."/>
            <person name="Gomi K."/>
            <person name="Tabuchi M."/>
            <person name="Akimitsu K."/>
            <person name="Kataoka I."/>
        </authorList>
    </citation>
    <scope>NUCLEOTIDE SEQUENCE [LARGE SCALE GENOMIC DNA]</scope>
    <source>
        <strain evidence="3">cv. Fuchu</strain>
    </source>
</reference>
<dbReference type="AlphaFoldDB" id="A0A7J0FBY5"/>
<organism evidence="2 3">
    <name type="scientific">Actinidia rufa</name>
    <dbReference type="NCBI Taxonomy" id="165716"/>
    <lineage>
        <taxon>Eukaryota</taxon>
        <taxon>Viridiplantae</taxon>
        <taxon>Streptophyta</taxon>
        <taxon>Embryophyta</taxon>
        <taxon>Tracheophyta</taxon>
        <taxon>Spermatophyta</taxon>
        <taxon>Magnoliopsida</taxon>
        <taxon>eudicotyledons</taxon>
        <taxon>Gunneridae</taxon>
        <taxon>Pentapetalae</taxon>
        <taxon>asterids</taxon>
        <taxon>Ericales</taxon>
        <taxon>Actinidiaceae</taxon>
        <taxon>Actinidia</taxon>
    </lineage>
</organism>
<sequence length="116" mass="12729">MEVLSIQQHARDTLRLAGMMWAAGLFWAASELDYSGGGGLHRSRAAWESRAGVGTAQKRGQGWQHRGGSGGWWQDRDWEVLHRGWTEEAGGCVVSGLRLDRGESGLHRGEAGDWAK</sequence>
<name>A0A7J0FBY5_9ERIC</name>
<feature type="region of interest" description="Disordered" evidence="1">
    <location>
        <begin position="51"/>
        <end position="70"/>
    </location>
</feature>
<evidence type="ECO:0000313" key="2">
    <source>
        <dbReference type="EMBL" id="GFY96212.1"/>
    </source>
</evidence>
<accession>A0A7J0FBY5</accession>
<protein>
    <submittedName>
        <fullName evidence="2">Uncharacterized protein</fullName>
    </submittedName>
</protein>
<dbReference type="Proteomes" id="UP000585474">
    <property type="component" value="Unassembled WGS sequence"/>
</dbReference>
<gene>
    <name evidence="2" type="ORF">Acr_11g0005180</name>
</gene>
<evidence type="ECO:0000256" key="1">
    <source>
        <dbReference type="SAM" id="MobiDB-lite"/>
    </source>
</evidence>
<evidence type="ECO:0000313" key="3">
    <source>
        <dbReference type="Proteomes" id="UP000585474"/>
    </source>
</evidence>